<feature type="region of interest" description="Disordered" evidence="8">
    <location>
        <begin position="475"/>
        <end position="496"/>
    </location>
</feature>
<dbReference type="GO" id="GO:0016020">
    <property type="term" value="C:membrane"/>
    <property type="evidence" value="ECO:0007669"/>
    <property type="project" value="UniProtKB-SubCell"/>
</dbReference>
<feature type="transmembrane region" description="Helical" evidence="9">
    <location>
        <begin position="124"/>
        <end position="147"/>
    </location>
</feature>
<dbReference type="InterPro" id="IPR050360">
    <property type="entry name" value="MFS_Sugar_Transporters"/>
</dbReference>
<keyword evidence="3" id="KW-0813">Transport</keyword>
<evidence type="ECO:0000256" key="7">
    <source>
        <dbReference type="ARBA" id="ARBA00049119"/>
    </source>
</evidence>
<keyword evidence="6 9" id="KW-0472">Membrane</keyword>
<evidence type="ECO:0000313" key="11">
    <source>
        <dbReference type="EMBL" id="TIB35860.1"/>
    </source>
</evidence>
<organism evidence="11 12">
    <name type="scientific">Wallemia ichthyophaga</name>
    <dbReference type="NCBI Taxonomy" id="245174"/>
    <lineage>
        <taxon>Eukaryota</taxon>
        <taxon>Fungi</taxon>
        <taxon>Dikarya</taxon>
        <taxon>Basidiomycota</taxon>
        <taxon>Wallemiomycotina</taxon>
        <taxon>Wallemiomycetes</taxon>
        <taxon>Wallemiales</taxon>
        <taxon>Wallemiaceae</taxon>
        <taxon>Wallemia</taxon>
    </lineage>
</organism>
<dbReference type="InterPro" id="IPR005829">
    <property type="entry name" value="Sugar_transporter_CS"/>
</dbReference>
<evidence type="ECO:0000313" key="12">
    <source>
        <dbReference type="Proteomes" id="UP000310689"/>
    </source>
</evidence>
<feature type="transmembrane region" description="Helical" evidence="9">
    <location>
        <begin position="281"/>
        <end position="303"/>
    </location>
</feature>
<comment type="subcellular location">
    <subcellularLocation>
        <location evidence="1">Membrane</location>
        <topology evidence="1">Multi-pass membrane protein</topology>
    </subcellularLocation>
</comment>
<feature type="transmembrane region" description="Helical" evidence="9">
    <location>
        <begin position="378"/>
        <end position="401"/>
    </location>
</feature>
<dbReference type="GO" id="GO:0005351">
    <property type="term" value="F:carbohydrate:proton symporter activity"/>
    <property type="evidence" value="ECO:0007669"/>
    <property type="project" value="TreeGrafter"/>
</dbReference>
<evidence type="ECO:0000256" key="6">
    <source>
        <dbReference type="ARBA" id="ARBA00023136"/>
    </source>
</evidence>
<sequence>MRDLSYIFKEGLLSPKYRTPLFYASIAVFGAVLYGYDGTYFTSVLATHQFKHDYGTCAAENECEINSSDKSIFTSIVFVGEFVGALSSAPIGDYFGRKGCFITACAMGIIGTILQSVMVGNHPIFIVGRMILGICVGIMSNATPLYLSEVVPTEIRAAVVGSWQCLLALGQVIGSGVGLGSKSRNDTGAYRIPICLNLIFVFIILAACVDDEMRQYNQTKDDELQSSGKDATWASVFAADNRKKLFVVCGVLICQQISGIQIVFSYITVIAQDLELGSDPFVVTIGVTVVELGGVICSFFIVNRYGRRPLLMYTGMIMAVFLLIMGFMGVGNYTTPSKSDTFNKVVLAMYILFTFAAWGPLAWVCASELSGGRVKNKIMSLGTGCFWISAFVVTFTLPYLYEEEYAGIKSMVSLIYGFLCSLTVVFVYFCIPETRGRSLEEIIYMFDKRVPTRHWDEFDTTHIFAVDEKGQRFGGEEMEHVENNENEHKLEKKESA</sequence>
<dbReference type="PROSITE" id="PS00217">
    <property type="entry name" value="SUGAR_TRANSPORT_2"/>
    <property type="match status" value="1"/>
</dbReference>
<evidence type="ECO:0000259" key="10">
    <source>
        <dbReference type="PROSITE" id="PS50850"/>
    </source>
</evidence>
<feature type="domain" description="Major facilitator superfamily (MFS) profile" evidence="10">
    <location>
        <begin position="23"/>
        <end position="435"/>
    </location>
</feature>
<dbReference type="EMBL" id="SPOI01000140">
    <property type="protein sequence ID" value="TIB35860.1"/>
    <property type="molecule type" value="Genomic_DNA"/>
</dbReference>
<comment type="similarity">
    <text evidence="2">Belongs to the major facilitator superfamily. Sugar transporter (TC 2.A.1.1) family.</text>
</comment>
<accession>A0A4T0J024</accession>
<evidence type="ECO:0000256" key="9">
    <source>
        <dbReference type="SAM" id="Phobius"/>
    </source>
</evidence>
<dbReference type="Proteomes" id="UP000310689">
    <property type="component" value="Unassembled WGS sequence"/>
</dbReference>
<dbReference type="InterPro" id="IPR003663">
    <property type="entry name" value="Sugar/inositol_transpt"/>
</dbReference>
<reference evidence="11 12" key="1">
    <citation type="submission" date="2019-03" db="EMBL/GenBank/DDBJ databases">
        <title>Sequencing 23 genomes of Wallemia ichthyophaga.</title>
        <authorList>
            <person name="Gostincar C."/>
        </authorList>
    </citation>
    <scope>NUCLEOTIDE SEQUENCE [LARGE SCALE GENOMIC DNA]</scope>
    <source>
        <strain evidence="11 12">EXF-6200</strain>
    </source>
</reference>
<dbReference type="PANTHER" id="PTHR48022">
    <property type="entry name" value="PLASTIDIC GLUCOSE TRANSPORTER 4"/>
    <property type="match status" value="1"/>
</dbReference>
<dbReference type="SUPFAM" id="SSF103473">
    <property type="entry name" value="MFS general substrate transporter"/>
    <property type="match status" value="1"/>
</dbReference>
<dbReference type="InterPro" id="IPR005828">
    <property type="entry name" value="MFS_sugar_transport-like"/>
</dbReference>
<keyword evidence="4 9" id="KW-0812">Transmembrane</keyword>
<feature type="transmembrane region" description="Helical" evidence="9">
    <location>
        <begin position="310"/>
        <end position="333"/>
    </location>
</feature>
<dbReference type="PROSITE" id="PS50850">
    <property type="entry name" value="MFS"/>
    <property type="match status" value="1"/>
</dbReference>
<evidence type="ECO:0000256" key="8">
    <source>
        <dbReference type="SAM" id="MobiDB-lite"/>
    </source>
</evidence>
<feature type="transmembrane region" description="Helical" evidence="9">
    <location>
        <begin position="190"/>
        <end position="209"/>
    </location>
</feature>
<name>A0A4T0J024_WALIC</name>
<evidence type="ECO:0000256" key="3">
    <source>
        <dbReference type="ARBA" id="ARBA00022448"/>
    </source>
</evidence>
<evidence type="ECO:0000256" key="4">
    <source>
        <dbReference type="ARBA" id="ARBA00022692"/>
    </source>
</evidence>
<feature type="transmembrane region" description="Helical" evidence="9">
    <location>
        <begin position="159"/>
        <end position="178"/>
    </location>
</feature>
<dbReference type="Pfam" id="PF00083">
    <property type="entry name" value="Sugar_tr"/>
    <property type="match status" value="1"/>
</dbReference>
<dbReference type="Gene3D" id="1.20.1250.20">
    <property type="entry name" value="MFS general substrate transporter like domains"/>
    <property type="match status" value="2"/>
</dbReference>
<gene>
    <name evidence="11" type="ORF">E3P86_02606</name>
</gene>
<evidence type="ECO:0000256" key="5">
    <source>
        <dbReference type="ARBA" id="ARBA00022989"/>
    </source>
</evidence>
<comment type="catalytic activity">
    <reaction evidence="7">
        <text>myo-inositol(out) + H(+)(out) = myo-inositol(in) + H(+)(in)</text>
        <dbReference type="Rhea" id="RHEA:60364"/>
        <dbReference type="ChEBI" id="CHEBI:15378"/>
        <dbReference type="ChEBI" id="CHEBI:17268"/>
    </reaction>
</comment>
<feature type="transmembrane region" description="Helical" evidence="9">
    <location>
        <begin position="245"/>
        <end position="269"/>
    </location>
</feature>
<proteinExistence type="inferred from homology"/>
<evidence type="ECO:0000256" key="1">
    <source>
        <dbReference type="ARBA" id="ARBA00004141"/>
    </source>
</evidence>
<protein>
    <recommendedName>
        <fullName evidence="10">Major facilitator superfamily (MFS) profile domain-containing protein</fullName>
    </recommendedName>
</protein>
<feature type="transmembrane region" description="Helical" evidence="9">
    <location>
        <begin position="413"/>
        <end position="431"/>
    </location>
</feature>
<dbReference type="AlphaFoldDB" id="A0A4T0J024"/>
<dbReference type="InterPro" id="IPR036259">
    <property type="entry name" value="MFS_trans_sf"/>
</dbReference>
<keyword evidence="5 9" id="KW-1133">Transmembrane helix</keyword>
<feature type="transmembrane region" description="Helical" evidence="9">
    <location>
        <begin position="99"/>
        <end position="118"/>
    </location>
</feature>
<dbReference type="PRINTS" id="PR00171">
    <property type="entry name" value="SUGRTRNSPORT"/>
</dbReference>
<feature type="transmembrane region" description="Helical" evidence="9">
    <location>
        <begin position="72"/>
        <end position="92"/>
    </location>
</feature>
<feature type="transmembrane region" description="Helical" evidence="9">
    <location>
        <begin position="345"/>
        <end position="366"/>
    </location>
</feature>
<dbReference type="PANTHER" id="PTHR48022:SF77">
    <property type="entry name" value="MAJOR FACILITATOR SUPERFAMILY (MFS) PROFILE DOMAIN-CONTAINING PROTEIN"/>
    <property type="match status" value="1"/>
</dbReference>
<comment type="caution">
    <text evidence="11">The sequence shown here is derived from an EMBL/GenBank/DDBJ whole genome shotgun (WGS) entry which is preliminary data.</text>
</comment>
<evidence type="ECO:0000256" key="2">
    <source>
        <dbReference type="ARBA" id="ARBA00010992"/>
    </source>
</evidence>
<feature type="transmembrane region" description="Helical" evidence="9">
    <location>
        <begin position="20"/>
        <end position="36"/>
    </location>
</feature>
<dbReference type="InterPro" id="IPR020846">
    <property type="entry name" value="MFS_dom"/>
</dbReference>